<dbReference type="EMBL" id="GILB01003275">
    <property type="protein sequence ID" value="NUU83608.1"/>
    <property type="molecule type" value="Transcribed_RNA"/>
</dbReference>
<dbReference type="AlphaFoldDB" id="A0A6M2EH87"/>
<name>A0A6M2EH87_9ROSI</name>
<protein>
    <submittedName>
        <fullName evidence="1">Uncharacterized protein</fullName>
    </submittedName>
</protein>
<sequence>MAVVYSSLPLAYTLMFHILSCRNSKILAMQVNLMCSMRNRKRRHSLPSDFQQMDWTSFSTQSYKTSPLYLCIHKQEEKRMHFTYEFIVQIYVLQKVISYSFTAKLAHKKQLDIQLVLS</sequence>
<organism evidence="1">
    <name type="scientific">Populus davidiana</name>
    <dbReference type="NCBI Taxonomy" id="266767"/>
    <lineage>
        <taxon>Eukaryota</taxon>
        <taxon>Viridiplantae</taxon>
        <taxon>Streptophyta</taxon>
        <taxon>Embryophyta</taxon>
        <taxon>Tracheophyta</taxon>
        <taxon>Spermatophyta</taxon>
        <taxon>Magnoliopsida</taxon>
        <taxon>eudicotyledons</taxon>
        <taxon>Gunneridae</taxon>
        <taxon>Pentapetalae</taxon>
        <taxon>rosids</taxon>
        <taxon>fabids</taxon>
        <taxon>Malpighiales</taxon>
        <taxon>Salicaceae</taxon>
        <taxon>Saliceae</taxon>
        <taxon>Populus</taxon>
    </lineage>
</organism>
<accession>A0A6M2EH87</accession>
<reference evidence="1" key="1">
    <citation type="submission" date="2020-03" db="EMBL/GenBank/DDBJ databases">
        <authorList>
            <person name="Zhang R."/>
        </authorList>
    </citation>
    <scope>NUCLEOTIDE SEQUENCE</scope>
</reference>
<evidence type="ECO:0000313" key="1">
    <source>
        <dbReference type="EMBL" id="NUU83608.1"/>
    </source>
</evidence>
<proteinExistence type="predicted"/>